<dbReference type="HOGENOM" id="CLU_389345_0_0_1"/>
<dbReference type="CDD" id="cd02257">
    <property type="entry name" value="Peptidase_C19"/>
    <property type="match status" value="1"/>
</dbReference>
<keyword evidence="4" id="KW-1185">Reference proteome</keyword>
<dbReference type="AlphaFoldDB" id="A0A0C9XDR9"/>
<feature type="compositionally biased region" description="Low complexity" evidence="1">
    <location>
        <begin position="571"/>
        <end position="583"/>
    </location>
</feature>
<dbReference type="GO" id="GO:0016579">
    <property type="term" value="P:protein deubiquitination"/>
    <property type="evidence" value="ECO:0007669"/>
    <property type="project" value="InterPro"/>
</dbReference>
<dbReference type="InterPro" id="IPR038765">
    <property type="entry name" value="Papain-like_cys_pep_sf"/>
</dbReference>
<feature type="region of interest" description="Disordered" evidence="1">
    <location>
        <begin position="625"/>
        <end position="648"/>
    </location>
</feature>
<proteinExistence type="predicted"/>
<dbReference type="InterPro" id="IPR001394">
    <property type="entry name" value="Peptidase_C19_UCH"/>
</dbReference>
<feature type="region of interest" description="Disordered" evidence="1">
    <location>
        <begin position="26"/>
        <end position="115"/>
    </location>
</feature>
<dbReference type="EMBL" id="KN838640">
    <property type="protein sequence ID" value="KIJ99748.1"/>
    <property type="molecule type" value="Genomic_DNA"/>
</dbReference>
<dbReference type="PANTHER" id="PTHR31138">
    <property type="entry name" value="CHROMOSOME 19, WHOLE GENOME SHOTGUN SEQUENCE"/>
    <property type="match status" value="1"/>
</dbReference>
<dbReference type="Gene3D" id="3.90.70.10">
    <property type="entry name" value="Cysteine proteinases"/>
    <property type="match status" value="1"/>
</dbReference>
<reference evidence="4" key="2">
    <citation type="submission" date="2015-01" db="EMBL/GenBank/DDBJ databases">
        <title>Evolutionary Origins and Diversification of the Mycorrhizal Mutualists.</title>
        <authorList>
            <consortium name="DOE Joint Genome Institute"/>
            <consortium name="Mycorrhizal Genomics Consortium"/>
            <person name="Kohler A."/>
            <person name="Kuo A."/>
            <person name="Nagy L.G."/>
            <person name="Floudas D."/>
            <person name="Copeland A."/>
            <person name="Barry K.W."/>
            <person name="Cichocki N."/>
            <person name="Veneault-Fourrey C."/>
            <person name="LaButti K."/>
            <person name="Lindquist E.A."/>
            <person name="Lipzen A."/>
            <person name="Lundell T."/>
            <person name="Morin E."/>
            <person name="Murat C."/>
            <person name="Riley R."/>
            <person name="Ohm R."/>
            <person name="Sun H."/>
            <person name="Tunlid A."/>
            <person name="Henrissat B."/>
            <person name="Grigoriev I.V."/>
            <person name="Hibbett D.S."/>
            <person name="Martin F."/>
        </authorList>
    </citation>
    <scope>NUCLEOTIDE SEQUENCE [LARGE SCALE GENOMIC DNA]</scope>
    <source>
        <strain evidence="4">LaAM-08-1</strain>
    </source>
</reference>
<feature type="domain" description="Peptidase C19 ubiquitin carboxyl-terminal hydrolase" evidence="2">
    <location>
        <begin position="116"/>
        <end position="210"/>
    </location>
</feature>
<feature type="region of interest" description="Disordered" evidence="1">
    <location>
        <begin position="225"/>
        <end position="268"/>
    </location>
</feature>
<feature type="region of interest" description="Disordered" evidence="1">
    <location>
        <begin position="571"/>
        <end position="608"/>
    </location>
</feature>
<dbReference type="GO" id="GO:0004843">
    <property type="term" value="F:cysteine-type deubiquitinase activity"/>
    <property type="evidence" value="ECO:0007669"/>
    <property type="project" value="InterPro"/>
</dbReference>
<protein>
    <recommendedName>
        <fullName evidence="2">Peptidase C19 ubiquitin carboxyl-terminal hydrolase domain-containing protein</fullName>
    </recommendedName>
</protein>
<dbReference type="PANTHER" id="PTHR31138:SF1">
    <property type="entry name" value="PDZ DOMAIN-CONTAINING PROTEIN"/>
    <property type="match status" value="1"/>
</dbReference>
<feature type="compositionally biased region" description="Basic and acidic residues" evidence="1">
    <location>
        <begin position="225"/>
        <end position="234"/>
    </location>
</feature>
<evidence type="ECO:0000313" key="3">
    <source>
        <dbReference type="EMBL" id="KIJ99748.1"/>
    </source>
</evidence>
<evidence type="ECO:0000313" key="4">
    <source>
        <dbReference type="Proteomes" id="UP000054477"/>
    </source>
</evidence>
<accession>A0A0C9XDR9</accession>
<organism evidence="3 4">
    <name type="scientific">Laccaria amethystina LaAM-08-1</name>
    <dbReference type="NCBI Taxonomy" id="1095629"/>
    <lineage>
        <taxon>Eukaryota</taxon>
        <taxon>Fungi</taxon>
        <taxon>Dikarya</taxon>
        <taxon>Basidiomycota</taxon>
        <taxon>Agaricomycotina</taxon>
        <taxon>Agaricomycetes</taxon>
        <taxon>Agaricomycetidae</taxon>
        <taxon>Agaricales</taxon>
        <taxon>Agaricineae</taxon>
        <taxon>Hydnangiaceae</taxon>
        <taxon>Laccaria</taxon>
    </lineage>
</organism>
<gene>
    <name evidence="3" type="ORF">K443DRAFT_8149</name>
</gene>
<sequence>MSNGVVVIPSPRIRSIYQNQAVVTSGSLPIPPVQRHPNRRQDTFNNATDEDGSSGSGDETEGSGLGNSFISPSSTPPEEMGSHQKLSASTSSNISPSPACHNPHPPTTKKLPCPPKPVIMRPAYKHYLIATPPPVLAVHLKRFQQIAKTHFISFSHGFKKLDDYVTLPELGKRRKDRVDGEKEGERGEREKGEERYIHRLYAVVVHIGNMAIALRTLRSLLNRPERIHKDRPTEDGATFKSAQSKPGHERERQYIGDTTGLKTDGGMGTTLVPDEVVVEMKIDMADPPPTSTSDTISRVHVHTNGVRAKVKGMGYYFKYPILGGCIYEDEGVLSVDVGMGATGAGFGIDVEVEIESRSVPLEYEENMVIPAIFVHGEEEQQVNDGDDDDDGPPNFDIQKAVAQAVRRSAAVASPAAAAEINVFRHDASTPASVISEPLFRVVDVEVALRGLNFKIDQSRHWILNKLVLQPLVGPTVSRLVKKALEDKVRAGLEELSLGLGDAIVDVQRNAVAREGAEGTLGRVAVIGDWVRALFKALIKHTHRDDTERVDGLKTTTRVDATLKGVVYTSTTAQQQPTATPPMAYDRSSKKVNATAPRGGKGRQGLEDDSEVDAYEAVVAVGDGPQLFPGKGGPYGARNDDAASGGNDEERQGLIEGLKRLADDAVDGVRRGREVVGDAGAYWDKRMQVEAQGNGWRSEAFNVFDAHPSL</sequence>
<evidence type="ECO:0000256" key="1">
    <source>
        <dbReference type="SAM" id="MobiDB-lite"/>
    </source>
</evidence>
<feature type="compositionally biased region" description="Low complexity" evidence="1">
    <location>
        <begin position="87"/>
        <end position="99"/>
    </location>
</feature>
<dbReference type="Proteomes" id="UP000054477">
    <property type="component" value="Unassembled WGS sequence"/>
</dbReference>
<dbReference type="SUPFAM" id="SSF54001">
    <property type="entry name" value="Cysteine proteinases"/>
    <property type="match status" value="1"/>
</dbReference>
<dbReference type="OrthoDB" id="420187at2759"/>
<name>A0A0C9XDR9_9AGAR</name>
<dbReference type="Pfam" id="PF00443">
    <property type="entry name" value="UCH"/>
    <property type="match status" value="1"/>
</dbReference>
<evidence type="ECO:0000259" key="2">
    <source>
        <dbReference type="Pfam" id="PF00443"/>
    </source>
</evidence>
<reference evidence="3 4" key="1">
    <citation type="submission" date="2014-04" db="EMBL/GenBank/DDBJ databases">
        <authorList>
            <consortium name="DOE Joint Genome Institute"/>
            <person name="Kuo A."/>
            <person name="Kohler A."/>
            <person name="Nagy L.G."/>
            <person name="Floudas D."/>
            <person name="Copeland A."/>
            <person name="Barry K.W."/>
            <person name="Cichocki N."/>
            <person name="Veneault-Fourrey C."/>
            <person name="LaButti K."/>
            <person name="Lindquist E.A."/>
            <person name="Lipzen A."/>
            <person name="Lundell T."/>
            <person name="Morin E."/>
            <person name="Murat C."/>
            <person name="Sun H."/>
            <person name="Tunlid A."/>
            <person name="Henrissat B."/>
            <person name="Grigoriev I.V."/>
            <person name="Hibbett D.S."/>
            <person name="Martin F."/>
            <person name="Nordberg H.P."/>
            <person name="Cantor M.N."/>
            <person name="Hua S.X."/>
        </authorList>
    </citation>
    <scope>NUCLEOTIDE SEQUENCE [LARGE SCALE GENOMIC DNA]</scope>
    <source>
        <strain evidence="3 4">LaAM-08-1</strain>
    </source>
</reference>